<evidence type="ECO:0000313" key="3">
    <source>
        <dbReference type="EMBL" id="KAH7143761.1"/>
    </source>
</evidence>
<protein>
    <recommendedName>
        <fullName evidence="2">HNH nuclease domain-containing protein</fullName>
    </recommendedName>
</protein>
<dbReference type="Pfam" id="PF13391">
    <property type="entry name" value="HNH_2"/>
    <property type="match status" value="1"/>
</dbReference>
<organism evidence="3 4">
    <name type="scientific">Dactylonectria macrodidyma</name>
    <dbReference type="NCBI Taxonomy" id="307937"/>
    <lineage>
        <taxon>Eukaryota</taxon>
        <taxon>Fungi</taxon>
        <taxon>Dikarya</taxon>
        <taxon>Ascomycota</taxon>
        <taxon>Pezizomycotina</taxon>
        <taxon>Sordariomycetes</taxon>
        <taxon>Hypocreomycetidae</taxon>
        <taxon>Hypocreales</taxon>
        <taxon>Nectriaceae</taxon>
        <taxon>Dactylonectria</taxon>
    </lineage>
</organism>
<evidence type="ECO:0000313" key="4">
    <source>
        <dbReference type="Proteomes" id="UP000738349"/>
    </source>
</evidence>
<accession>A0A9P9J0Q4</accession>
<reference evidence="3" key="1">
    <citation type="journal article" date="2021" name="Nat. Commun.">
        <title>Genetic determinants of endophytism in the Arabidopsis root mycobiome.</title>
        <authorList>
            <person name="Mesny F."/>
            <person name="Miyauchi S."/>
            <person name="Thiergart T."/>
            <person name="Pickel B."/>
            <person name="Atanasova L."/>
            <person name="Karlsson M."/>
            <person name="Huettel B."/>
            <person name="Barry K.W."/>
            <person name="Haridas S."/>
            <person name="Chen C."/>
            <person name="Bauer D."/>
            <person name="Andreopoulos W."/>
            <person name="Pangilinan J."/>
            <person name="LaButti K."/>
            <person name="Riley R."/>
            <person name="Lipzen A."/>
            <person name="Clum A."/>
            <person name="Drula E."/>
            <person name="Henrissat B."/>
            <person name="Kohler A."/>
            <person name="Grigoriev I.V."/>
            <person name="Martin F.M."/>
            <person name="Hacquard S."/>
        </authorList>
    </citation>
    <scope>NUCLEOTIDE SEQUENCE</scope>
    <source>
        <strain evidence="3">MPI-CAGE-AT-0147</strain>
    </source>
</reference>
<name>A0A9P9J0Q4_9HYPO</name>
<feature type="compositionally biased region" description="Basic and acidic residues" evidence="1">
    <location>
        <begin position="33"/>
        <end position="63"/>
    </location>
</feature>
<dbReference type="EMBL" id="JAGMUV010000009">
    <property type="protein sequence ID" value="KAH7143761.1"/>
    <property type="molecule type" value="Genomic_DNA"/>
</dbReference>
<dbReference type="OrthoDB" id="5103551at2759"/>
<evidence type="ECO:0000256" key="1">
    <source>
        <dbReference type="SAM" id="MobiDB-lite"/>
    </source>
</evidence>
<keyword evidence="4" id="KW-1185">Reference proteome</keyword>
<dbReference type="InterPro" id="IPR003615">
    <property type="entry name" value="HNH_nuc"/>
</dbReference>
<proteinExistence type="predicted"/>
<comment type="caution">
    <text evidence="3">The sequence shown here is derived from an EMBL/GenBank/DDBJ whole genome shotgun (WGS) entry which is preliminary data.</text>
</comment>
<feature type="compositionally biased region" description="Acidic residues" evidence="1">
    <location>
        <begin position="434"/>
        <end position="446"/>
    </location>
</feature>
<feature type="region of interest" description="Disordered" evidence="1">
    <location>
        <begin position="1"/>
        <end position="71"/>
    </location>
</feature>
<evidence type="ECO:0000259" key="2">
    <source>
        <dbReference type="Pfam" id="PF13391"/>
    </source>
</evidence>
<feature type="domain" description="HNH nuclease" evidence="2">
    <location>
        <begin position="206"/>
        <end position="270"/>
    </location>
</feature>
<gene>
    <name evidence="3" type="ORF">EDB81DRAFT_796317</name>
</gene>
<sequence length="446" mass="51463">MSNSSQPMDRGSPKGSPPSMALRSSALTIARSQLDKARSTSAQLREKYEVLSREVEPDVKPDEEQPEPTHQASLELASIGIQLATKEKESIQLERTVVVMEQDAGILLPKVAEKRHRELNRRYFSAGDDLWRNQKKKIRLDDDPGTIQLLDPRSNHASECLLALYKKSDDLEKPPKRPKQWRQESLSYYIGSGADHTGRRETVIWCHISGMWHMSDYVKAAHIVPFFLDNDSISEMLFSKRAQSLRRAGNSLLMSKRIKSWFDSYHIVIVPVDATEDPIRRWRTDVISPSLRNTEYAPPNQSTSQFTGKGLDGKELVFLNENRPVARFLYFHFVMALVRIRNIERQGWKTAWARYYEQRPFPTPGKYLRQSMLLALATHFETADMNVVQSWIQDQGFDSPLKLTDDEAMEVARRIHMTAEEVTIRSEERKQLEEEGLEEEEDSEEE</sequence>
<feature type="region of interest" description="Disordered" evidence="1">
    <location>
        <begin position="425"/>
        <end position="446"/>
    </location>
</feature>
<dbReference type="Proteomes" id="UP000738349">
    <property type="component" value="Unassembled WGS sequence"/>
</dbReference>
<dbReference type="AlphaFoldDB" id="A0A9P9J0Q4"/>